<protein>
    <recommendedName>
        <fullName evidence="1">DUF7507 domain-containing protein</fullName>
    </recommendedName>
</protein>
<dbReference type="Pfam" id="PF24346">
    <property type="entry name" value="DUF7507"/>
    <property type="match status" value="1"/>
</dbReference>
<dbReference type="InterPro" id="IPR047589">
    <property type="entry name" value="DUF11_rpt"/>
</dbReference>
<evidence type="ECO:0000259" key="1">
    <source>
        <dbReference type="Pfam" id="PF24346"/>
    </source>
</evidence>
<dbReference type="Proteomes" id="UP001629745">
    <property type="component" value="Unassembled WGS sequence"/>
</dbReference>
<dbReference type="InterPro" id="IPR055354">
    <property type="entry name" value="DUF7507"/>
</dbReference>
<feature type="domain" description="DUF7507" evidence="1">
    <location>
        <begin position="39"/>
        <end position="139"/>
    </location>
</feature>
<dbReference type="EMBL" id="JBDLNV010000006">
    <property type="protein sequence ID" value="MFM1725411.1"/>
    <property type="molecule type" value="Genomic_DNA"/>
</dbReference>
<accession>A0ABW9FL58</accession>
<comment type="caution">
    <text evidence="2">The sequence shown here is derived from an EMBL/GenBank/DDBJ whole genome shotgun (WGS) entry which is preliminary data.</text>
</comment>
<sequence>MRNFGTAFRILVIAVLTGLIALVTTAIGPTGFAQPPVGGLTLVKSASPEVGLASGDTVTYTFRVTNAGTTAVSGVTVEETAFTGSGGAPGVTCDPDTLDPGQSVTCTADYEVTDADQAACLITNTAVATGDAEGTPVTSAPAAARVVTDCAGDLAGSAFLPAALGSADAGSLGLLAPLALGSLGLGSLGSLGALGGLIGVALTTPYQPAPAAQCLNAPFQNVPFPFVPGLTSPCPREQNGGQTPEGP</sequence>
<reference evidence="2 3" key="1">
    <citation type="submission" date="2023-11" db="EMBL/GenBank/DDBJ databases">
        <authorList>
            <person name="Val-Calvo J."/>
            <person name="Scortti M."/>
            <person name="Vazquez-Boland J."/>
        </authorList>
    </citation>
    <scope>NUCLEOTIDE SEQUENCE [LARGE SCALE GENOMIC DNA]</scope>
    <source>
        <strain evidence="2 3">PAM 2766</strain>
    </source>
</reference>
<evidence type="ECO:0000313" key="3">
    <source>
        <dbReference type="Proteomes" id="UP001629745"/>
    </source>
</evidence>
<gene>
    <name evidence="2" type="ORF">ABEU20_004025</name>
</gene>
<dbReference type="InterPro" id="IPR013783">
    <property type="entry name" value="Ig-like_fold"/>
</dbReference>
<organism evidence="2 3">
    <name type="scientific">Rhodococcus parequi</name>
    <dbReference type="NCBI Taxonomy" id="3137122"/>
    <lineage>
        <taxon>Bacteria</taxon>
        <taxon>Bacillati</taxon>
        <taxon>Actinomycetota</taxon>
        <taxon>Actinomycetes</taxon>
        <taxon>Mycobacteriales</taxon>
        <taxon>Nocardiaceae</taxon>
        <taxon>Rhodococcus</taxon>
    </lineage>
</organism>
<keyword evidence="3" id="KW-1185">Reference proteome</keyword>
<proteinExistence type="predicted"/>
<name>A0ABW9FL58_9NOCA</name>
<dbReference type="RefSeq" id="WP_420165891.1">
    <property type="nucleotide sequence ID" value="NZ_JBDLNV010000006.1"/>
</dbReference>
<dbReference type="Gene3D" id="2.60.40.10">
    <property type="entry name" value="Immunoglobulins"/>
    <property type="match status" value="1"/>
</dbReference>
<dbReference type="NCBIfam" id="TIGR01451">
    <property type="entry name" value="B_ant_repeat"/>
    <property type="match status" value="1"/>
</dbReference>
<evidence type="ECO:0000313" key="2">
    <source>
        <dbReference type="EMBL" id="MFM1725411.1"/>
    </source>
</evidence>